<dbReference type="Proteomes" id="UP000054166">
    <property type="component" value="Unassembled WGS sequence"/>
</dbReference>
<protein>
    <submittedName>
        <fullName evidence="2">Uncharacterized protein</fullName>
    </submittedName>
</protein>
<organism evidence="2 3">
    <name type="scientific">Piloderma croceum (strain F 1598)</name>
    <dbReference type="NCBI Taxonomy" id="765440"/>
    <lineage>
        <taxon>Eukaryota</taxon>
        <taxon>Fungi</taxon>
        <taxon>Dikarya</taxon>
        <taxon>Basidiomycota</taxon>
        <taxon>Agaricomycotina</taxon>
        <taxon>Agaricomycetes</taxon>
        <taxon>Agaricomycetidae</taxon>
        <taxon>Atheliales</taxon>
        <taxon>Atheliaceae</taxon>
        <taxon>Piloderma</taxon>
    </lineage>
</organism>
<feature type="compositionally biased region" description="Low complexity" evidence="1">
    <location>
        <begin position="195"/>
        <end position="207"/>
    </location>
</feature>
<accession>A0A0C3B1T7</accession>
<sequence length="207" mass="22952">MTQQPEPGPSTNTSPSDIRRSILEWTNKTAPQHIYTSIKGDARKNERGYVWKCTVFSGAIPPTPELGDRSDIYLDTSSRTIHVKEKPAEWTSWVPSSSINHPLGGKSRLRPHFNHGIRWQTNVAFTSHRAKFRSVSDMTVEDLKFRRSSSGGDRKGGAFQKGEKRVLCSLQPSYTSPPAHRQLNLPTAASLPTASSDTSFGGSSSRR</sequence>
<feature type="region of interest" description="Disordered" evidence="1">
    <location>
        <begin position="171"/>
        <end position="207"/>
    </location>
</feature>
<proteinExistence type="predicted"/>
<evidence type="ECO:0000313" key="3">
    <source>
        <dbReference type="Proteomes" id="UP000054166"/>
    </source>
</evidence>
<dbReference type="HOGENOM" id="CLU_1326834_0_0_1"/>
<keyword evidence="3" id="KW-1185">Reference proteome</keyword>
<gene>
    <name evidence="2" type="ORF">PILCRDRAFT_17286</name>
</gene>
<reference evidence="2 3" key="1">
    <citation type="submission" date="2014-04" db="EMBL/GenBank/DDBJ databases">
        <authorList>
            <consortium name="DOE Joint Genome Institute"/>
            <person name="Kuo A."/>
            <person name="Tarkka M."/>
            <person name="Buscot F."/>
            <person name="Kohler A."/>
            <person name="Nagy L.G."/>
            <person name="Floudas D."/>
            <person name="Copeland A."/>
            <person name="Barry K.W."/>
            <person name="Cichocki N."/>
            <person name="Veneault-Fourrey C."/>
            <person name="LaButti K."/>
            <person name="Lindquist E.A."/>
            <person name="Lipzen A."/>
            <person name="Lundell T."/>
            <person name="Morin E."/>
            <person name="Murat C."/>
            <person name="Sun H."/>
            <person name="Tunlid A."/>
            <person name="Henrissat B."/>
            <person name="Grigoriev I.V."/>
            <person name="Hibbett D.S."/>
            <person name="Martin F."/>
            <person name="Nordberg H.P."/>
            <person name="Cantor M.N."/>
            <person name="Hua S.X."/>
        </authorList>
    </citation>
    <scope>NUCLEOTIDE SEQUENCE [LARGE SCALE GENOMIC DNA]</scope>
    <source>
        <strain evidence="2 3">F 1598</strain>
    </source>
</reference>
<name>A0A0C3B1T7_PILCF</name>
<dbReference type="EMBL" id="KN833415">
    <property type="protein sequence ID" value="KIM71197.1"/>
    <property type="molecule type" value="Genomic_DNA"/>
</dbReference>
<evidence type="ECO:0000256" key="1">
    <source>
        <dbReference type="SAM" id="MobiDB-lite"/>
    </source>
</evidence>
<feature type="compositionally biased region" description="Polar residues" evidence="1">
    <location>
        <begin position="184"/>
        <end position="194"/>
    </location>
</feature>
<dbReference type="AlphaFoldDB" id="A0A0C3B1T7"/>
<dbReference type="InParanoid" id="A0A0C3B1T7"/>
<reference evidence="3" key="2">
    <citation type="submission" date="2015-01" db="EMBL/GenBank/DDBJ databases">
        <title>Evolutionary Origins and Diversification of the Mycorrhizal Mutualists.</title>
        <authorList>
            <consortium name="DOE Joint Genome Institute"/>
            <consortium name="Mycorrhizal Genomics Consortium"/>
            <person name="Kohler A."/>
            <person name="Kuo A."/>
            <person name="Nagy L.G."/>
            <person name="Floudas D."/>
            <person name="Copeland A."/>
            <person name="Barry K.W."/>
            <person name="Cichocki N."/>
            <person name="Veneault-Fourrey C."/>
            <person name="LaButti K."/>
            <person name="Lindquist E.A."/>
            <person name="Lipzen A."/>
            <person name="Lundell T."/>
            <person name="Morin E."/>
            <person name="Murat C."/>
            <person name="Riley R."/>
            <person name="Ohm R."/>
            <person name="Sun H."/>
            <person name="Tunlid A."/>
            <person name="Henrissat B."/>
            <person name="Grigoriev I.V."/>
            <person name="Hibbett D.S."/>
            <person name="Martin F."/>
        </authorList>
    </citation>
    <scope>NUCLEOTIDE SEQUENCE [LARGE SCALE GENOMIC DNA]</scope>
    <source>
        <strain evidence="3">F 1598</strain>
    </source>
</reference>
<evidence type="ECO:0000313" key="2">
    <source>
        <dbReference type="EMBL" id="KIM71197.1"/>
    </source>
</evidence>